<proteinExistence type="predicted"/>
<feature type="chain" id="PRO_5004367929" evidence="1">
    <location>
        <begin position="28"/>
        <end position="217"/>
    </location>
</feature>
<keyword evidence="1" id="KW-0732">Signal</keyword>
<evidence type="ECO:0000256" key="1">
    <source>
        <dbReference type="SAM" id="SignalP"/>
    </source>
</evidence>
<dbReference type="HOGENOM" id="CLU_1270604_0_0_9"/>
<dbReference type="AlphaFoldDB" id="R4KVY0"/>
<protein>
    <submittedName>
        <fullName evidence="2">Uncharacterized protein</fullName>
    </submittedName>
</protein>
<keyword evidence="3" id="KW-1185">Reference proteome</keyword>
<dbReference type="KEGG" id="dgi:Desgi_4554"/>
<name>R4KVY0_9FIRM</name>
<evidence type="ECO:0000313" key="3">
    <source>
        <dbReference type="Proteomes" id="UP000013520"/>
    </source>
</evidence>
<feature type="signal peptide" evidence="1">
    <location>
        <begin position="1"/>
        <end position="27"/>
    </location>
</feature>
<dbReference type="Proteomes" id="UP000013520">
    <property type="component" value="Chromosome"/>
</dbReference>
<dbReference type="EMBL" id="CP003273">
    <property type="protein sequence ID" value="AGL03781.1"/>
    <property type="molecule type" value="Genomic_DNA"/>
</dbReference>
<accession>R4KVY0</accession>
<evidence type="ECO:0000313" key="2">
    <source>
        <dbReference type="EMBL" id="AGL03781.1"/>
    </source>
</evidence>
<reference evidence="2 3" key="1">
    <citation type="submission" date="2012-01" db="EMBL/GenBank/DDBJ databases">
        <title>Complete sequence of Desulfotomaculum gibsoniae DSM 7213.</title>
        <authorList>
            <consortium name="US DOE Joint Genome Institute"/>
            <person name="Lucas S."/>
            <person name="Han J."/>
            <person name="Lapidus A."/>
            <person name="Cheng J.-F."/>
            <person name="Goodwin L."/>
            <person name="Pitluck S."/>
            <person name="Peters L."/>
            <person name="Ovchinnikova G."/>
            <person name="Teshima H."/>
            <person name="Detter J.C."/>
            <person name="Han C."/>
            <person name="Tapia R."/>
            <person name="Land M."/>
            <person name="Hauser L."/>
            <person name="Kyrpides N."/>
            <person name="Ivanova N."/>
            <person name="Pagani I."/>
            <person name="Parshina S."/>
            <person name="Plugge C."/>
            <person name="Muyzer G."/>
            <person name="Kuever J."/>
            <person name="Ivanova A."/>
            <person name="Nazina T."/>
            <person name="Klenk H.-P."/>
            <person name="Brambilla E."/>
            <person name="Spring S."/>
            <person name="Stams A.F."/>
            <person name="Woyke T."/>
        </authorList>
    </citation>
    <scope>NUCLEOTIDE SEQUENCE [LARGE SCALE GENOMIC DNA]</scope>
    <source>
        <strain evidence="2 3">DSM 7213</strain>
    </source>
</reference>
<gene>
    <name evidence="2" type="ORF">Desgi_4554</name>
</gene>
<dbReference type="eggNOG" id="COG0544">
    <property type="taxonomic scope" value="Bacteria"/>
</dbReference>
<organism evidence="2 3">
    <name type="scientific">Desulfoscipio gibsoniae DSM 7213</name>
    <dbReference type="NCBI Taxonomy" id="767817"/>
    <lineage>
        <taxon>Bacteria</taxon>
        <taxon>Bacillati</taxon>
        <taxon>Bacillota</taxon>
        <taxon>Clostridia</taxon>
        <taxon>Eubacteriales</taxon>
        <taxon>Desulfallaceae</taxon>
        <taxon>Desulfoscipio</taxon>
    </lineage>
</organism>
<dbReference type="RefSeq" id="WP_006522375.1">
    <property type="nucleotide sequence ID" value="NC_021184.1"/>
</dbReference>
<sequence length="217" mass="23244">MQLNKKTSIVLIFAMAYMLLAAAPAFAADDMQLNFVPPFNGQQMVQAGSNVTLQAAASNAAGYGYYVLGADQDWMIVDSGQSGNLTLNDVKPGTYIIDMYPYGLTVGIREMFNVDSSVSLNVTSNADGTCTATANARNLGCYGSEVWYAFYSFDGTNYTLMGDGYSASNTAIIPSGAKQVIVYAKDKQAPLKDEMWKTCVADVAEVSSDELEVISIS</sequence>